<keyword evidence="2" id="KW-1185">Reference proteome</keyword>
<evidence type="ECO:0000313" key="1">
    <source>
        <dbReference type="EMBL" id="MBD2695005.1"/>
    </source>
</evidence>
<comment type="caution">
    <text evidence="1">The sequence shown here is derived from an EMBL/GenBank/DDBJ whole genome shotgun (WGS) entry which is preliminary data.</text>
</comment>
<dbReference type="RefSeq" id="WP_190909114.1">
    <property type="nucleotide sequence ID" value="NZ_JACJTQ010000071.1"/>
</dbReference>
<proteinExistence type="predicted"/>
<sequence>MTKYRQLTIWDILDELSESPPTSSLDAVWGCLDTELHDLPVEAQLSNAALAFTQIADILKFRAESLLQDVRDRNSPDGPVISSDIFAGLVRTTMQLDLDDLIETPVPQTFQPHRSHQFSHTSESGDSMVAPVEKAQVLAMLEEVTSLEDVHNLASDEDVQKWQSAIAHYLAQIKGEISLTKLQRMLQMPMVEVWLGLLLGEFVLEQRGDFYHSQNIWIINR</sequence>
<accession>A0ABR8J9V6</accession>
<dbReference type="EMBL" id="JACJTQ010000071">
    <property type="protein sequence ID" value="MBD2695005.1"/>
    <property type="molecule type" value="Genomic_DNA"/>
</dbReference>
<gene>
    <name evidence="1" type="ORF">H6G68_25290</name>
</gene>
<evidence type="ECO:0000313" key="2">
    <source>
        <dbReference type="Proteomes" id="UP000660381"/>
    </source>
</evidence>
<name>A0ABR8J9V6_9NOST</name>
<dbReference type="Proteomes" id="UP000660381">
    <property type="component" value="Unassembled WGS sequence"/>
</dbReference>
<reference evidence="1 2" key="1">
    <citation type="journal article" date="2020" name="ISME J.">
        <title>Comparative genomics reveals insights into cyanobacterial evolution and habitat adaptation.</title>
        <authorList>
            <person name="Chen M.Y."/>
            <person name="Teng W.K."/>
            <person name="Zhao L."/>
            <person name="Hu C.X."/>
            <person name="Zhou Y.K."/>
            <person name="Han B.P."/>
            <person name="Song L.R."/>
            <person name="Shu W.S."/>
        </authorList>
    </citation>
    <scope>NUCLEOTIDE SEQUENCE [LARGE SCALE GENOMIC DNA]</scope>
    <source>
        <strain evidence="1 2">FACHB-362</strain>
    </source>
</reference>
<protein>
    <submittedName>
        <fullName evidence="1">Uncharacterized protein</fullName>
    </submittedName>
</protein>
<organism evidence="1 2">
    <name type="scientific">Anabaena catenula FACHB-362</name>
    <dbReference type="NCBI Taxonomy" id="2692877"/>
    <lineage>
        <taxon>Bacteria</taxon>
        <taxon>Bacillati</taxon>
        <taxon>Cyanobacteriota</taxon>
        <taxon>Cyanophyceae</taxon>
        <taxon>Nostocales</taxon>
        <taxon>Nostocaceae</taxon>
        <taxon>Anabaena</taxon>
    </lineage>
</organism>